<dbReference type="OMA" id="FNAHIEY"/>
<dbReference type="GO" id="GO:0005262">
    <property type="term" value="F:calcium channel activity"/>
    <property type="evidence" value="ECO:0007669"/>
    <property type="project" value="TreeGrafter"/>
</dbReference>
<evidence type="ECO:0000256" key="11">
    <source>
        <dbReference type="ARBA" id="ARBA00022958"/>
    </source>
</evidence>
<dbReference type="InterPro" id="IPR044880">
    <property type="entry name" value="NCX_ion-bd_dom_sf"/>
</dbReference>
<feature type="transmembrane region" description="Helical" evidence="17">
    <location>
        <begin position="341"/>
        <end position="359"/>
    </location>
</feature>
<keyword evidence="13" id="KW-0915">Sodium</keyword>
<dbReference type="AlphaFoldDB" id="A0A087UAL4"/>
<evidence type="ECO:0000256" key="16">
    <source>
        <dbReference type="ARBA" id="ARBA00023201"/>
    </source>
</evidence>
<name>A0A087UAL4_STEMI</name>
<keyword evidence="11" id="KW-0630">Potassium</keyword>
<keyword evidence="5" id="KW-0633">Potassium transport</keyword>
<dbReference type="GO" id="GO:0008273">
    <property type="term" value="F:calcium, potassium:sodium antiporter activity"/>
    <property type="evidence" value="ECO:0007669"/>
    <property type="project" value="TreeGrafter"/>
</dbReference>
<dbReference type="PANTHER" id="PTHR10846:SF73">
    <property type="entry name" value="SODIUM_CALCIUM EXCHANGER MEMBRANE REGION DOMAIN-CONTAINING PROTEIN"/>
    <property type="match status" value="1"/>
</dbReference>
<feature type="transmembrane region" description="Helical" evidence="17">
    <location>
        <begin position="500"/>
        <end position="518"/>
    </location>
</feature>
<keyword evidence="20" id="KW-1185">Reference proteome</keyword>
<evidence type="ECO:0000313" key="19">
    <source>
        <dbReference type="EMBL" id="KFM74403.1"/>
    </source>
</evidence>
<dbReference type="InterPro" id="IPR004837">
    <property type="entry name" value="NaCa_Exmemb"/>
</dbReference>
<protein>
    <submittedName>
        <fullName evidence="19">Sodium/potassium/calcium exchanger 5</fullName>
    </submittedName>
</protein>
<keyword evidence="9" id="KW-0106">Calcium</keyword>
<evidence type="ECO:0000256" key="6">
    <source>
        <dbReference type="ARBA" id="ARBA00022568"/>
    </source>
</evidence>
<evidence type="ECO:0000313" key="20">
    <source>
        <dbReference type="Proteomes" id="UP000054359"/>
    </source>
</evidence>
<comment type="subcellular location">
    <subcellularLocation>
        <location evidence="1">Membrane</location>
        <topology evidence="1">Multi-pass membrane protein</topology>
    </subcellularLocation>
</comment>
<keyword evidence="14" id="KW-0406">Ion transport</keyword>
<dbReference type="Proteomes" id="UP000054359">
    <property type="component" value="Unassembled WGS sequence"/>
</dbReference>
<comment type="similarity">
    <text evidence="2">Belongs to the Ca(2+):cation antiporter (CaCA) (TC 2.A.19) family. SLC24A subfamily.</text>
</comment>
<evidence type="ECO:0000256" key="14">
    <source>
        <dbReference type="ARBA" id="ARBA00023065"/>
    </source>
</evidence>
<feature type="transmembrane region" description="Helical" evidence="17">
    <location>
        <begin position="192"/>
        <end position="210"/>
    </location>
</feature>
<feature type="transmembrane region" description="Helical" evidence="17">
    <location>
        <begin position="15"/>
        <end position="34"/>
    </location>
</feature>
<feature type="domain" description="Sodium/calcium exchanger membrane region" evidence="18">
    <location>
        <begin position="93"/>
        <end position="234"/>
    </location>
</feature>
<dbReference type="PANTHER" id="PTHR10846">
    <property type="entry name" value="SODIUM/POTASSIUM/CALCIUM EXCHANGER"/>
    <property type="match status" value="1"/>
</dbReference>
<keyword evidence="15 17" id="KW-0472">Membrane</keyword>
<feature type="transmembrane region" description="Helical" evidence="17">
    <location>
        <begin position="216"/>
        <end position="236"/>
    </location>
</feature>
<evidence type="ECO:0000256" key="1">
    <source>
        <dbReference type="ARBA" id="ARBA00004141"/>
    </source>
</evidence>
<accession>A0A087UAL4</accession>
<dbReference type="NCBIfam" id="TIGR00367">
    <property type="entry name" value="calcium/sodium antiporter"/>
    <property type="match status" value="1"/>
</dbReference>
<proteinExistence type="inferred from homology"/>
<evidence type="ECO:0000256" key="4">
    <source>
        <dbReference type="ARBA" id="ARBA00022449"/>
    </source>
</evidence>
<dbReference type="Gene3D" id="1.20.1420.30">
    <property type="entry name" value="NCX, central ion-binding region"/>
    <property type="match status" value="2"/>
</dbReference>
<evidence type="ECO:0000256" key="7">
    <source>
        <dbReference type="ARBA" id="ARBA00022692"/>
    </source>
</evidence>
<gene>
    <name evidence="19" type="ORF">X975_18646</name>
</gene>
<evidence type="ECO:0000256" key="8">
    <source>
        <dbReference type="ARBA" id="ARBA00022729"/>
    </source>
</evidence>
<dbReference type="GO" id="GO:0006874">
    <property type="term" value="P:intracellular calcium ion homeostasis"/>
    <property type="evidence" value="ECO:0007669"/>
    <property type="project" value="TreeGrafter"/>
</dbReference>
<evidence type="ECO:0000256" key="3">
    <source>
        <dbReference type="ARBA" id="ARBA00022448"/>
    </source>
</evidence>
<keyword evidence="16" id="KW-0739">Sodium transport</keyword>
<keyword evidence="6" id="KW-0109">Calcium transport</keyword>
<reference evidence="19 20" key="1">
    <citation type="submission" date="2013-11" db="EMBL/GenBank/DDBJ databases">
        <title>Genome sequencing of Stegodyphus mimosarum.</title>
        <authorList>
            <person name="Bechsgaard J."/>
        </authorList>
    </citation>
    <scope>NUCLEOTIDE SEQUENCE [LARGE SCALE GENOMIC DNA]</scope>
</reference>
<evidence type="ECO:0000259" key="18">
    <source>
        <dbReference type="Pfam" id="PF01699"/>
    </source>
</evidence>
<dbReference type="STRING" id="407821.A0A087UAL4"/>
<keyword evidence="8" id="KW-0732">Signal</keyword>
<keyword evidence="4" id="KW-0050">Antiport</keyword>
<dbReference type="Pfam" id="PF01699">
    <property type="entry name" value="Na_Ca_ex"/>
    <property type="match status" value="2"/>
</dbReference>
<keyword evidence="7 17" id="KW-0812">Transmembrane</keyword>
<feature type="domain" description="Sodium/calcium exchanger membrane region" evidence="18">
    <location>
        <begin position="368"/>
        <end position="516"/>
    </location>
</feature>
<feature type="transmembrane region" description="Helical" evidence="17">
    <location>
        <begin position="464"/>
        <end position="488"/>
    </location>
</feature>
<dbReference type="EMBL" id="KK119020">
    <property type="protein sequence ID" value="KFM74403.1"/>
    <property type="molecule type" value="Genomic_DNA"/>
</dbReference>
<evidence type="ECO:0000256" key="15">
    <source>
        <dbReference type="ARBA" id="ARBA00023136"/>
    </source>
</evidence>
<keyword evidence="12 17" id="KW-1133">Transmembrane helix</keyword>
<dbReference type="OrthoDB" id="2127281at2759"/>
<feature type="non-terminal residue" evidence="19">
    <location>
        <position position="532"/>
    </location>
</feature>
<evidence type="ECO:0000256" key="2">
    <source>
        <dbReference type="ARBA" id="ARBA00005364"/>
    </source>
</evidence>
<feature type="transmembrane region" description="Helical" evidence="17">
    <location>
        <begin position="157"/>
        <end position="180"/>
    </location>
</feature>
<evidence type="ECO:0000256" key="5">
    <source>
        <dbReference type="ARBA" id="ARBA00022538"/>
    </source>
</evidence>
<dbReference type="InterPro" id="IPR004481">
    <property type="entry name" value="K/Na/Ca-exchanger"/>
</dbReference>
<evidence type="ECO:0000256" key="13">
    <source>
        <dbReference type="ARBA" id="ARBA00023053"/>
    </source>
</evidence>
<keyword evidence="3" id="KW-0813">Transport</keyword>
<feature type="transmembrane region" description="Helical" evidence="17">
    <location>
        <begin position="371"/>
        <end position="396"/>
    </location>
</feature>
<feature type="transmembrane region" description="Helical" evidence="17">
    <location>
        <begin position="88"/>
        <end position="106"/>
    </location>
</feature>
<keyword evidence="10" id="KW-0769">Symport</keyword>
<sequence length="532" mass="59412">MKMKTVRRTFLHKKWWFLCILPCFAIISSAFIIIKGTYSETKDSIYQGKTSRSLLQFYNDSLIKCIPSGIDSFPDDFMTQEQRLKGGVIIHCIILLYTCAMIAVVCDDFFIPSLEIISDHFRLPSDVAGATFMAIGTSAPELFSSITGSFITEGDIGIGTIIGSAVFNMLAVTGLVGLVLWDEVLDIDWYPIARDCMAYFVTVLTLIFIISDNIVAWWESLVLLAVFFIYIAVLSYNRKVENCSRQLVKYISQKRCFCCCCKEEERTPLLRQSASAPEIVQTSSQTRQERDSFSVEFTESSKKDFLQKQLIAIKIEKVILGEEDVTDGTLCSSPNGGFWSLVWWFLMYPANLLFFFTIPNCNFSKLYPITFLMSVLWIGFLSYLAVWMVTIIGYTFSVPDSVSGLTILAAGTSVPEVISSIIVARGGLGNMAISNLVGSNTFDISFCLGAPWLVKTLISKSKFLLVYSSALTYTTATLLISLVAFVAAFQLSGWKINRTVGLICLLIYAIFVVLACMYELNVFGRINQPTCN</sequence>
<evidence type="ECO:0000256" key="10">
    <source>
        <dbReference type="ARBA" id="ARBA00022847"/>
    </source>
</evidence>
<evidence type="ECO:0000256" key="12">
    <source>
        <dbReference type="ARBA" id="ARBA00022989"/>
    </source>
</evidence>
<evidence type="ECO:0000256" key="9">
    <source>
        <dbReference type="ARBA" id="ARBA00022837"/>
    </source>
</evidence>
<organism evidence="19 20">
    <name type="scientific">Stegodyphus mimosarum</name>
    <name type="common">African social velvet spider</name>
    <dbReference type="NCBI Taxonomy" id="407821"/>
    <lineage>
        <taxon>Eukaryota</taxon>
        <taxon>Metazoa</taxon>
        <taxon>Ecdysozoa</taxon>
        <taxon>Arthropoda</taxon>
        <taxon>Chelicerata</taxon>
        <taxon>Arachnida</taxon>
        <taxon>Araneae</taxon>
        <taxon>Araneomorphae</taxon>
        <taxon>Entelegynae</taxon>
        <taxon>Eresoidea</taxon>
        <taxon>Eresidae</taxon>
        <taxon>Stegodyphus</taxon>
    </lineage>
</organism>
<dbReference type="GO" id="GO:0005886">
    <property type="term" value="C:plasma membrane"/>
    <property type="evidence" value="ECO:0007669"/>
    <property type="project" value="TreeGrafter"/>
</dbReference>
<dbReference type="FunFam" id="1.20.1420.30:FF:000009">
    <property type="entry name" value="sodium/potassium/calcium exchanger 5 isoform X2"/>
    <property type="match status" value="1"/>
</dbReference>
<dbReference type="GO" id="GO:0015293">
    <property type="term" value="F:symporter activity"/>
    <property type="evidence" value="ECO:0007669"/>
    <property type="project" value="UniProtKB-KW"/>
</dbReference>
<evidence type="ECO:0000256" key="17">
    <source>
        <dbReference type="SAM" id="Phobius"/>
    </source>
</evidence>